<feature type="region of interest" description="Disordered" evidence="7">
    <location>
        <begin position="1166"/>
        <end position="1209"/>
    </location>
</feature>
<comment type="caution">
    <text evidence="9">The sequence shown here is derived from an EMBL/GenBank/DDBJ whole genome shotgun (WGS) entry which is preliminary data.</text>
</comment>
<dbReference type="Gene3D" id="3.90.226.10">
    <property type="entry name" value="2-enoyl-CoA Hydratase, Chain A, domain 1"/>
    <property type="match status" value="2"/>
</dbReference>
<feature type="compositionally biased region" description="Low complexity" evidence="7">
    <location>
        <begin position="1262"/>
        <end position="1277"/>
    </location>
</feature>
<dbReference type="GO" id="GO:0009062">
    <property type="term" value="P:fatty acid catabolic process"/>
    <property type="evidence" value="ECO:0007669"/>
    <property type="project" value="UniProtKB-ARBA"/>
</dbReference>
<keyword evidence="6" id="KW-0443">Lipid metabolism</keyword>
<evidence type="ECO:0000256" key="5">
    <source>
        <dbReference type="ARBA" id="ARBA00012064"/>
    </source>
</evidence>
<dbReference type="GO" id="GO:0004165">
    <property type="term" value="F:delta(3)-delta(2)-enoyl-CoA isomerase activity"/>
    <property type="evidence" value="ECO:0007669"/>
    <property type="project" value="UniProtKB-EC"/>
</dbReference>
<dbReference type="InterPro" id="IPR029045">
    <property type="entry name" value="ClpP/crotonase-like_dom_sf"/>
</dbReference>
<protein>
    <recommendedName>
        <fullName evidence="5">Delta(3)-Delta(2)-enoyl-CoA isomerase</fullName>
        <ecNumber evidence="5">5.3.3.8</ecNumber>
    </recommendedName>
</protein>
<name>A0A835C730_9POAL</name>
<evidence type="ECO:0000313" key="10">
    <source>
        <dbReference type="Proteomes" id="UP000636709"/>
    </source>
</evidence>
<feature type="compositionally biased region" description="Basic and acidic residues" evidence="7">
    <location>
        <begin position="1188"/>
        <end position="1209"/>
    </location>
</feature>
<comment type="pathway">
    <text evidence="3">Lipid metabolism; fatty acid beta-oxidation.</text>
</comment>
<dbReference type="Pfam" id="PF00378">
    <property type="entry name" value="ECH_1"/>
    <property type="match status" value="2"/>
</dbReference>
<feature type="region of interest" description="Disordered" evidence="7">
    <location>
        <begin position="451"/>
        <end position="473"/>
    </location>
</feature>
<dbReference type="InterPro" id="IPR021102">
    <property type="entry name" value="PNGase_A"/>
</dbReference>
<feature type="domain" description="Peptide N-acetyl-beta-D-glucosaminyl asparaginase amidase A N-terminal" evidence="8">
    <location>
        <begin position="647"/>
        <end position="936"/>
    </location>
</feature>
<dbReference type="OrthoDB" id="410701at2759"/>
<sequence>MAHIRARGPATRERGLLAPAAQQQSAHIRARRSRLGSIFFFSARFALCSARLALLARLALWAATWAWAAISAQRGAATIPPRSGPVVFAGIKEPASEGTLNPRSFLLPPSRRSRGRRTGVLPLAARRLAAAPWFTMAGDLLSSPPCSTPKRFEQDGFAPLWAFSPARALIMDERTAVERFLGGGSVPSRTPASRRRHGFLLCALGASAVSLFRQELDGSVDAMARSVGKLCSRAATLGVEDLVVLQGATGFGRERRWTLWWSFPPPWRYPLDRSRSRGPHLSLYSAGDRGPPTIRDIPPQMESKDNLCTVERRGRVHLITITGADDHRLNPTRLAAIRSAVAASSGAGALVIAAEGKYFSNGFDTEWVRTAPAHLHATMDGTFRALVADLLSLPMPTVAAVTGHAAAAGCALALAHDAVVMRGSRGFLDMSEVDAGIKIVDFFAELVREEGPRRGGEEGSAAEGGQDDGGRGRAAGIVDAAVDGGVEDVVAAAVAEAERLAARGWDGEVVAEIRKQGQGPWRRAAGCAAEALDGRRGVRADGQECVMDEKRPSDNPTAVALIFVFLERTQPLYYFVHFPLPSTAPAAMTPSAAAPSLLLPLLFLALLHPAAAASQHRHLGAYLDAPSPDTSEPPTTFFEVDRPIRPPRGTSACSTLLLSGTFGATYGRPPVTAAYAPPACLWTGGGALALAVLEWTADCRGRQFDRIFGVWLSGAELLRGCTAEPRPNGIHWSVSRDVTRYAALLAEPGEIAVYLGNIVDNTYTGVYHANLTLHLYFHAAPPPPQLQQQERADLIVPISRSLPLTDGQWFAIQNACDVQSKKLTIPSNTYRAVLEVFVSYHSDDEFWYTNPPSDYIQANKLSNIPGNGAFREVVARVDGEVVGAVWPFTVIYTGGVNPLLWRPITGIGSFNLPSYDIDITPFLGKLLDGKEHDFGFGRRGRVHVITLTGAGEHRLSPALFSAIRSAVAALRAAAGDGGAGALVLAAEGKFFCNGYDLAWARAGPSPADRISAMRAAFRGLLADLLALPMPTVAAVTGHAAGSGCALALAHDAVVMRASRGFLYMSEVDAGIKVAGFVGELLREKVPDAVARRDLVMEGKKMTAAEASRRGIVDAAVDGGVEDVVAAAVAVAEDLAARGWDGETVAEIRKVTWPALWSKVNDCGGEAPARPRLHYETSSETTRTSSSDIHAHIRGATDRQAERQRERERVAAHPLRLAVLPTDGGGDDVARDPISLFIRPHRGPTPVADPPPSPDLGRPLTFSTPAGGTAAAASTMGSGPDGASMARSPRSHAAPDPRQLACVCGCVVVRLARGEEGWGNGELGDGGVEEQAGRQQQQRF</sequence>
<feature type="compositionally biased region" description="Low complexity" evidence="7">
    <location>
        <begin position="1175"/>
        <end position="1186"/>
    </location>
</feature>
<evidence type="ECO:0000256" key="3">
    <source>
        <dbReference type="ARBA" id="ARBA00005005"/>
    </source>
</evidence>
<dbReference type="FunFam" id="3.90.226.10:FF:000049">
    <property type="entry name" value="Enoyl-CoA delta isomerase 3"/>
    <property type="match status" value="2"/>
</dbReference>
<organism evidence="9 10">
    <name type="scientific">Digitaria exilis</name>
    <dbReference type="NCBI Taxonomy" id="1010633"/>
    <lineage>
        <taxon>Eukaryota</taxon>
        <taxon>Viridiplantae</taxon>
        <taxon>Streptophyta</taxon>
        <taxon>Embryophyta</taxon>
        <taxon>Tracheophyta</taxon>
        <taxon>Spermatophyta</taxon>
        <taxon>Magnoliopsida</taxon>
        <taxon>Liliopsida</taxon>
        <taxon>Poales</taxon>
        <taxon>Poaceae</taxon>
        <taxon>PACMAD clade</taxon>
        <taxon>Panicoideae</taxon>
        <taxon>Panicodae</taxon>
        <taxon>Paniceae</taxon>
        <taxon>Anthephorinae</taxon>
        <taxon>Digitaria</taxon>
    </lineage>
</organism>
<gene>
    <name evidence="9" type="ORF">HU200_027811</name>
</gene>
<dbReference type="EC" id="5.3.3.8" evidence="5"/>
<comment type="catalytic activity">
    <reaction evidence="1">
        <text>a (3Z)-enoyl-CoA = a 4-saturated (2E)-enoyl-CoA</text>
        <dbReference type="Rhea" id="RHEA:45900"/>
        <dbReference type="ChEBI" id="CHEBI:85097"/>
        <dbReference type="ChEBI" id="CHEBI:85489"/>
        <dbReference type="EC" id="5.3.3.8"/>
    </reaction>
</comment>
<evidence type="ECO:0000259" key="8">
    <source>
        <dbReference type="Pfam" id="PF12222"/>
    </source>
</evidence>
<dbReference type="SUPFAM" id="SSF52096">
    <property type="entry name" value="ClpP/crotonase"/>
    <property type="match status" value="2"/>
</dbReference>
<dbReference type="Pfam" id="PF12222">
    <property type="entry name" value="PNGaseA"/>
    <property type="match status" value="1"/>
</dbReference>
<comment type="catalytic activity">
    <reaction evidence="2">
        <text>a (3E)-enoyl-CoA = a 4-saturated (2E)-enoyl-CoA</text>
        <dbReference type="Rhea" id="RHEA:45228"/>
        <dbReference type="ChEBI" id="CHEBI:58521"/>
        <dbReference type="ChEBI" id="CHEBI:85097"/>
        <dbReference type="EC" id="5.3.3.8"/>
    </reaction>
</comment>
<dbReference type="PANTHER" id="PTHR31104">
    <property type="entry name" value="PEPTIDE-N4-(N-ACETYL-BETA-GLUCOSAMINYL)ASPARAGINE AMIDASE A PROTEIN"/>
    <property type="match status" value="1"/>
</dbReference>
<feature type="region of interest" description="Disordered" evidence="7">
    <location>
        <begin position="1236"/>
        <end position="1295"/>
    </location>
</feature>
<keyword evidence="10" id="KW-1185">Reference proteome</keyword>
<dbReference type="Proteomes" id="UP000636709">
    <property type="component" value="Unassembled WGS sequence"/>
</dbReference>
<dbReference type="InterPro" id="IPR001753">
    <property type="entry name" value="Enoyl-CoA_hydra/iso"/>
</dbReference>
<proteinExistence type="inferred from homology"/>
<evidence type="ECO:0000313" key="9">
    <source>
        <dbReference type="EMBL" id="KAF8714347.1"/>
    </source>
</evidence>
<evidence type="ECO:0000256" key="1">
    <source>
        <dbReference type="ARBA" id="ARBA00000452"/>
    </source>
</evidence>
<evidence type="ECO:0000256" key="6">
    <source>
        <dbReference type="ARBA" id="ARBA00023098"/>
    </source>
</evidence>
<dbReference type="EMBL" id="JACEFO010001735">
    <property type="protein sequence ID" value="KAF8714347.1"/>
    <property type="molecule type" value="Genomic_DNA"/>
</dbReference>
<reference evidence="9" key="1">
    <citation type="submission" date="2020-07" db="EMBL/GenBank/DDBJ databases">
        <title>Genome sequence and genetic diversity analysis of an under-domesticated orphan crop, white fonio (Digitaria exilis).</title>
        <authorList>
            <person name="Bennetzen J.L."/>
            <person name="Chen S."/>
            <person name="Ma X."/>
            <person name="Wang X."/>
            <person name="Yssel A.E.J."/>
            <person name="Chaluvadi S.R."/>
            <person name="Johnson M."/>
            <person name="Gangashetty P."/>
            <person name="Hamidou F."/>
            <person name="Sanogo M.D."/>
            <person name="Zwaenepoel A."/>
            <person name="Wallace J."/>
            <person name="Van De Peer Y."/>
            <person name="Van Deynze A."/>
        </authorList>
    </citation>
    <scope>NUCLEOTIDE SEQUENCE</scope>
    <source>
        <tissue evidence="9">Leaves</tissue>
    </source>
</reference>
<evidence type="ECO:0000256" key="2">
    <source>
        <dbReference type="ARBA" id="ARBA00000765"/>
    </source>
</evidence>
<evidence type="ECO:0000256" key="7">
    <source>
        <dbReference type="SAM" id="MobiDB-lite"/>
    </source>
</evidence>
<accession>A0A835C730</accession>
<feature type="region of interest" description="Disordered" evidence="7">
    <location>
        <begin position="1317"/>
        <end position="1339"/>
    </location>
</feature>
<comment type="similarity">
    <text evidence="4">Belongs to the enoyl-CoA hydratase/isomerase family.</text>
</comment>
<dbReference type="InterPro" id="IPR056948">
    <property type="entry name" value="PNGaseA_N"/>
</dbReference>
<dbReference type="CDD" id="cd06558">
    <property type="entry name" value="crotonase-like"/>
    <property type="match status" value="1"/>
</dbReference>
<evidence type="ECO:0000256" key="4">
    <source>
        <dbReference type="ARBA" id="ARBA00005254"/>
    </source>
</evidence>